<protein>
    <submittedName>
        <fullName evidence="2">Uncharacterized protein</fullName>
    </submittedName>
</protein>
<feature type="compositionally biased region" description="Acidic residues" evidence="1">
    <location>
        <begin position="321"/>
        <end position="350"/>
    </location>
</feature>
<comment type="caution">
    <text evidence="2">The sequence shown here is derived from an EMBL/GenBank/DDBJ whole genome shotgun (WGS) entry which is preliminary data.</text>
</comment>
<name>A0A843VHL7_COLES</name>
<dbReference type="Proteomes" id="UP000652761">
    <property type="component" value="Unassembled WGS sequence"/>
</dbReference>
<feature type="compositionally biased region" description="Basic and acidic residues" evidence="1">
    <location>
        <begin position="124"/>
        <end position="148"/>
    </location>
</feature>
<feature type="region of interest" description="Disordered" evidence="1">
    <location>
        <begin position="311"/>
        <end position="350"/>
    </location>
</feature>
<reference evidence="2" key="1">
    <citation type="submission" date="2017-07" db="EMBL/GenBank/DDBJ databases">
        <title>Taro Niue Genome Assembly and Annotation.</title>
        <authorList>
            <person name="Atibalentja N."/>
            <person name="Keating K."/>
            <person name="Fields C.J."/>
        </authorList>
    </citation>
    <scope>NUCLEOTIDE SEQUENCE</scope>
    <source>
        <strain evidence="2">Niue_2</strain>
        <tissue evidence="2">Leaf</tissue>
    </source>
</reference>
<feature type="non-terminal residue" evidence="2">
    <location>
        <position position="1"/>
    </location>
</feature>
<evidence type="ECO:0000313" key="3">
    <source>
        <dbReference type="Proteomes" id="UP000652761"/>
    </source>
</evidence>
<keyword evidence="3" id="KW-1185">Reference proteome</keyword>
<organism evidence="2 3">
    <name type="scientific">Colocasia esculenta</name>
    <name type="common">Wild taro</name>
    <name type="synonym">Arum esculentum</name>
    <dbReference type="NCBI Taxonomy" id="4460"/>
    <lineage>
        <taxon>Eukaryota</taxon>
        <taxon>Viridiplantae</taxon>
        <taxon>Streptophyta</taxon>
        <taxon>Embryophyta</taxon>
        <taxon>Tracheophyta</taxon>
        <taxon>Spermatophyta</taxon>
        <taxon>Magnoliopsida</taxon>
        <taxon>Liliopsida</taxon>
        <taxon>Araceae</taxon>
        <taxon>Aroideae</taxon>
        <taxon>Colocasieae</taxon>
        <taxon>Colocasia</taxon>
    </lineage>
</organism>
<dbReference type="AlphaFoldDB" id="A0A843VHL7"/>
<feature type="compositionally biased region" description="Basic and acidic residues" evidence="1">
    <location>
        <begin position="311"/>
        <end position="320"/>
    </location>
</feature>
<gene>
    <name evidence="2" type="ORF">Taro_028581</name>
</gene>
<proteinExistence type="predicted"/>
<feature type="region of interest" description="Disordered" evidence="1">
    <location>
        <begin position="116"/>
        <end position="209"/>
    </location>
</feature>
<accession>A0A843VHL7</accession>
<evidence type="ECO:0000313" key="2">
    <source>
        <dbReference type="EMBL" id="MQL95908.1"/>
    </source>
</evidence>
<sequence>TPPPWSPLHRHLPFPHTPPRLSLTPCADYPTPPHSAITKRLTVGHIRSQVETSVAPTPPSFSTLKTMRNGRHLWSIADAAERGAFFLAPKGKPLPPSGKIIKFRGGLAMFGPKNAASRETMWPDPEHDIDNESSHGTHGSDGDNDDHGGSGGEGDGESVKGRHGNNEGYVYDGGHTHVKRDDQSSHLTIAPRAYERRRNNHQDRRLQHDDEAELSRTFSSMDVSGGSHETYGGIQDATSSSYGYGSYGYGYIPQQESSSSSYGYEYGSYNMSYTYPHPLPIAVSTVSYSYHLYPRIGILINVSTDEYDTYKGKAADRSEEIDSEETSEDEHEEELPIEDDSDSYNSDEEN</sequence>
<dbReference type="EMBL" id="NMUH01001852">
    <property type="protein sequence ID" value="MQL95908.1"/>
    <property type="molecule type" value="Genomic_DNA"/>
</dbReference>
<feature type="compositionally biased region" description="Basic and acidic residues" evidence="1">
    <location>
        <begin position="193"/>
        <end position="209"/>
    </location>
</feature>
<evidence type="ECO:0000256" key="1">
    <source>
        <dbReference type="SAM" id="MobiDB-lite"/>
    </source>
</evidence>